<dbReference type="RefSeq" id="XP_062625603.1">
    <property type="nucleotide sequence ID" value="XM_062769619.1"/>
</dbReference>
<evidence type="ECO:0000259" key="16">
    <source>
        <dbReference type="Pfam" id="PF05199"/>
    </source>
</evidence>
<organism evidence="17 18">
    <name type="scientific">Vanrija pseudolonga</name>
    <dbReference type="NCBI Taxonomy" id="143232"/>
    <lineage>
        <taxon>Eukaryota</taxon>
        <taxon>Fungi</taxon>
        <taxon>Dikarya</taxon>
        <taxon>Basidiomycota</taxon>
        <taxon>Agaricomycotina</taxon>
        <taxon>Tremellomycetes</taxon>
        <taxon>Trichosporonales</taxon>
        <taxon>Trichosporonaceae</taxon>
        <taxon>Vanrija</taxon>
    </lineage>
</organism>
<dbReference type="EMBL" id="CP086715">
    <property type="protein sequence ID" value="WOO79571.1"/>
    <property type="molecule type" value="Genomic_DNA"/>
</dbReference>
<dbReference type="PANTHER" id="PTHR46056:SF12">
    <property type="entry name" value="LONG-CHAIN-ALCOHOL OXIDASE"/>
    <property type="match status" value="1"/>
</dbReference>
<sequence>MPGPEHKFTPDDVETILALCDTVIPAVSVSDLIARVPGIDKEVDPATLAAFAAEVPSKNAKYVKEINDLFPSVVSPEKLVELKQVVWLLRNKVGMLVLSGGLTPFHELSPAEREKVLLGWKTSRIPAFRKIYDTFTKVAAGFYMRNSTIGHAAMHYRPKETPAPAEGHFQFQFLKPAELDGIAWDAVVVGSGSGGGVVAKQMAEAGMKVLVVERGQHFDHGEIYSEATALEFAYDGAGFGSNDGGDVAVIQGKVFGGGSAVNWAASLQTPAKVREDWVKSSGIKYFQSPEFQDDLDAVFKQMGVSAPTHNTQNQMLLEGARRMGFARADVPQNTGGGPHACGHDCANLCRSGGKKGGVHSWLVDAANAGAKFITGADARRIDFDTKKGRSARGVVLRFNDGTEKYVKTPRVLVCAGSVVSPALLLRSKIPNSRIGQSLYLHPTNYVHAVFDHATRPVDGQILTSVVGEYADLDGQGHGVRIETGCMQPVLAMCLLQWANGAEAKARILKHPKMVGCIAIARDAKPGKVTIDKAGEPIVDYTVANVDNKSIITGTIAAAECMKAIGAKEVIVAGRGVPEWREGDDWDAWVSKVAASTPGGYGSAHQMASNRMGSSTSNGACDPTGAVYGVRGVWCADASVLPSASGVNPMVTTMAVAAKISRGIVQAWREGRVETKPSKAKL</sequence>
<dbReference type="SUPFAM" id="SSF51905">
    <property type="entry name" value="FAD/NAD(P)-binding domain"/>
    <property type="match status" value="1"/>
</dbReference>
<keyword evidence="9" id="KW-0274">FAD</keyword>
<evidence type="ECO:0000313" key="17">
    <source>
        <dbReference type="EMBL" id="WOO79571.1"/>
    </source>
</evidence>
<keyword evidence="11 13" id="KW-0560">Oxidoreductase</keyword>
<comment type="function">
    <text evidence="3">Long-chain fatty alcohol oxidase involved in the omega-oxidation pathway of lipid degradation.</text>
</comment>
<dbReference type="Pfam" id="PF05199">
    <property type="entry name" value="GMC_oxred_C"/>
    <property type="match status" value="1"/>
</dbReference>
<dbReference type="Pfam" id="PF00732">
    <property type="entry name" value="GMC_oxred_N"/>
    <property type="match status" value="1"/>
</dbReference>
<name>A0AAF1BGD1_9TREE</name>
<dbReference type="Gene3D" id="3.50.50.60">
    <property type="entry name" value="FAD/NAD(P)-binding domain"/>
    <property type="match status" value="2"/>
</dbReference>
<evidence type="ECO:0000256" key="10">
    <source>
        <dbReference type="ARBA" id="ARBA00022989"/>
    </source>
</evidence>
<gene>
    <name evidence="17" type="primary">FAO2_1</name>
    <name evidence="17" type="ORF">LOC62_02G003092</name>
</gene>
<comment type="similarity">
    <text evidence="5 13">Belongs to the GMC oxidoreductase family.</text>
</comment>
<evidence type="ECO:0000256" key="1">
    <source>
        <dbReference type="ARBA" id="ARBA00000920"/>
    </source>
</evidence>
<evidence type="ECO:0000256" key="2">
    <source>
        <dbReference type="ARBA" id="ARBA00001974"/>
    </source>
</evidence>
<dbReference type="PANTHER" id="PTHR46056">
    <property type="entry name" value="LONG-CHAIN-ALCOHOL OXIDASE"/>
    <property type="match status" value="1"/>
</dbReference>
<proteinExistence type="inferred from homology"/>
<dbReference type="InterPro" id="IPR012400">
    <property type="entry name" value="Long_Oxdase"/>
</dbReference>
<evidence type="ECO:0000256" key="7">
    <source>
        <dbReference type="ARBA" id="ARBA00022630"/>
    </source>
</evidence>
<comment type="cofactor">
    <cofactor evidence="2">
        <name>FAD</name>
        <dbReference type="ChEBI" id="CHEBI:57692"/>
    </cofactor>
</comment>
<protein>
    <recommendedName>
        <fullName evidence="6 13">Long-chain-alcohol oxidase</fullName>
        <ecNumber evidence="6 13">1.1.3.20</ecNumber>
    </recommendedName>
</protein>
<dbReference type="InterPro" id="IPR036188">
    <property type="entry name" value="FAD/NAD-bd_sf"/>
</dbReference>
<keyword evidence="12" id="KW-0472">Membrane</keyword>
<accession>A0AAF1BGD1</accession>
<evidence type="ECO:0000256" key="14">
    <source>
        <dbReference type="PIRSR" id="PIRSR028937-1"/>
    </source>
</evidence>
<comment type="subcellular location">
    <subcellularLocation>
        <location evidence="4">Membrane</location>
    </subcellularLocation>
</comment>
<dbReference type="GO" id="GO:0046577">
    <property type="term" value="F:long-chain-alcohol oxidase activity"/>
    <property type="evidence" value="ECO:0007669"/>
    <property type="project" value="UniProtKB-EC"/>
</dbReference>
<feature type="active site" description="Proton acceptor" evidence="14">
    <location>
        <position position="604"/>
    </location>
</feature>
<dbReference type="InterPro" id="IPR000172">
    <property type="entry name" value="GMC_OxRdtase_N"/>
</dbReference>
<comment type="catalytic activity">
    <reaction evidence="1 13">
        <text>a long-chain primary fatty alcohol + O2 = a long-chain fatty aldehyde + H2O2</text>
        <dbReference type="Rhea" id="RHEA:22756"/>
        <dbReference type="ChEBI" id="CHEBI:15379"/>
        <dbReference type="ChEBI" id="CHEBI:16240"/>
        <dbReference type="ChEBI" id="CHEBI:17176"/>
        <dbReference type="ChEBI" id="CHEBI:77396"/>
        <dbReference type="EC" id="1.1.3.20"/>
    </reaction>
</comment>
<dbReference type="EC" id="1.1.3.20" evidence="6 13"/>
<feature type="domain" description="Glucose-methanol-choline oxidoreductase C-terminal" evidence="16">
    <location>
        <begin position="526"/>
        <end position="656"/>
    </location>
</feature>
<evidence type="ECO:0000256" key="5">
    <source>
        <dbReference type="ARBA" id="ARBA00010790"/>
    </source>
</evidence>
<evidence type="ECO:0000313" key="18">
    <source>
        <dbReference type="Proteomes" id="UP000827549"/>
    </source>
</evidence>
<keyword evidence="8" id="KW-0812">Transmembrane</keyword>
<evidence type="ECO:0000256" key="12">
    <source>
        <dbReference type="ARBA" id="ARBA00023136"/>
    </source>
</evidence>
<evidence type="ECO:0000256" key="6">
    <source>
        <dbReference type="ARBA" id="ARBA00013125"/>
    </source>
</evidence>
<dbReference type="GeneID" id="87806338"/>
<dbReference type="PIRSF" id="PIRSF028937">
    <property type="entry name" value="Lg_Ch_AO"/>
    <property type="match status" value="1"/>
</dbReference>
<evidence type="ECO:0000256" key="4">
    <source>
        <dbReference type="ARBA" id="ARBA00004370"/>
    </source>
</evidence>
<dbReference type="AlphaFoldDB" id="A0AAF1BGD1"/>
<evidence type="ECO:0000256" key="3">
    <source>
        <dbReference type="ARBA" id="ARBA00003842"/>
    </source>
</evidence>
<dbReference type="InterPro" id="IPR007867">
    <property type="entry name" value="GMC_OxRtase_C"/>
</dbReference>
<dbReference type="GO" id="GO:0016020">
    <property type="term" value="C:membrane"/>
    <property type="evidence" value="ECO:0007669"/>
    <property type="project" value="UniProtKB-SubCell"/>
</dbReference>
<evidence type="ECO:0000259" key="15">
    <source>
        <dbReference type="Pfam" id="PF00732"/>
    </source>
</evidence>
<dbReference type="GO" id="GO:0050660">
    <property type="term" value="F:flavin adenine dinucleotide binding"/>
    <property type="evidence" value="ECO:0007669"/>
    <property type="project" value="InterPro"/>
</dbReference>
<evidence type="ECO:0000256" key="11">
    <source>
        <dbReference type="ARBA" id="ARBA00023002"/>
    </source>
</evidence>
<evidence type="ECO:0000256" key="8">
    <source>
        <dbReference type="ARBA" id="ARBA00022692"/>
    </source>
</evidence>
<keyword evidence="10" id="KW-1133">Transmembrane helix</keyword>
<evidence type="ECO:0000256" key="13">
    <source>
        <dbReference type="PIRNR" id="PIRNR028937"/>
    </source>
</evidence>
<feature type="domain" description="Glucose-methanol-choline oxidoreductase N-terminal" evidence="15">
    <location>
        <begin position="234"/>
        <end position="442"/>
    </location>
</feature>
<keyword evidence="7" id="KW-0285">Flavoprotein</keyword>
<dbReference type="Proteomes" id="UP000827549">
    <property type="component" value="Chromosome 2"/>
</dbReference>
<reference evidence="17" key="1">
    <citation type="submission" date="2023-10" db="EMBL/GenBank/DDBJ databases">
        <authorList>
            <person name="Noh H."/>
        </authorList>
    </citation>
    <scope>NUCLEOTIDE SEQUENCE</scope>
    <source>
        <strain evidence="17">DUCC4014</strain>
    </source>
</reference>
<keyword evidence="18" id="KW-1185">Reference proteome</keyword>
<evidence type="ECO:0000256" key="9">
    <source>
        <dbReference type="ARBA" id="ARBA00022827"/>
    </source>
</evidence>